<keyword evidence="3" id="KW-1185">Reference proteome</keyword>
<accession>A0A1D4Q057</accession>
<dbReference type="EMBL" id="FMPI01000017">
    <property type="protein sequence ID" value="SCT28425.1"/>
    <property type="molecule type" value="Genomic_DNA"/>
</dbReference>
<evidence type="ECO:0000313" key="4">
    <source>
        <dbReference type="Proteomes" id="UP000095768"/>
    </source>
</evidence>
<sequence length="57" mass="6840">MENQMKQKELEQALYSMFKNEGMKRVIFAALSIVRKDKLTRRELKKINKIEKIVTKI</sequence>
<name>A0A1D4Q057_9STAP</name>
<evidence type="ECO:0000313" key="2">
    <source>
        <dbReference type="EMBL" id="SCT33692.1"/>
    </source>
</evidence>
<dbReference type="EMBL" id="FMPG01000013">
    <property type="protein sequence ID" value="SCT33692.1"/>
    <property type="molecule type" value="Genomic_DNA"/>
</dbReference>
<reference evidence="1 3" key="2">
    <citation type="submission" date="2016-09" db="EMBL/GenBank/DDBJ databases">
        <authorList>
            <consortium name="Pathogen Informatics"/>
            <person name="Sun Q."/>
            <person name="Inoue M."/>
        </authorList>
    </citation>
    <scope>NUCLEOTIDE SEQUENCE [LARGE SCALE GENOMIC DNA]</scope>
    <source>
        <strain evidence="1 3">82C</strain>
    </source>
</reference>
<dbReference type="AlphaFoldDB" id="A0A1D4Q057"/>
<dbReference type="Proteomes" id="UP000095768">
    <property type="component" value="Unassembled WGS sequence"/>
</dbReference>
<gene>
    <name evidence="2" type="ORF">SAMEA2297795_02273</name>
    <name evidence="1" type="ORF">SAMEA2297796_02094</name>
</gene>
<evidence type="ECO:0008006" key="5">
    <source>
        <dbReference type="Google" id="ProtNLM"/>
    </source>
</evidence>
<evidence type="ECO:0000313" key="1">
    <source>
        <dbReference type="EMBL" id="SCT28425.1"/>
    </source>
</evidence>
<proteinExistence type="predicted"/>
<evidence type="ECO:0000313" key="3">
    <source>
        <dbReference type="Proteomes" id="UP000095412"/>
    </source>
</evidence>
<reference evidence="2 4" key="1">
    <citation type="submission" date="2016-09" db="EMBL/GenBank/DDBJ databases">
        <authorList>
            <consortium name="Pathogen Informatics"/>
        </authorList>
    </citation>
    <scope>NUCLEOTIDE SEQUENCE [LARGE SCALE GENOMIC DNA]</scope>
    <source>
        <strain evidence="2 4">82B</strain>
    </source>
</reference>
<protein>
    <recommendedName>
        <fullName evidence="5">Phage protein</fullName>
    </recommendedName>
</protein>
<dbReference type="RefSeq" id="WP_159427263.1">
    <property type="nucleotide sequence ID" value="NZ_FMPG01000013.1"/>
</dbReference>
<organism evidence="2 4">
    <name type="scientific">Staphylococcus caeli</name>
    <dbReference type="NCBI Taxonomy" id="2201815"/>
    <lineage>
        <taxon>Bacteria</taxon>
        <taxon>Bacillati</taxon>
        <taxon>Bacillota</taxon>
        <taxon>Bacilli</taxon>
        <taxon>Bacillales</taxon>
        <taxon>Staphylococcaceae</taxon>
        <taxon>Staphylococcus</taxon>
    </lineage>
</organism>
<dbReference type="Proteomes" id="UP000095412">
    <property type="component" value="Unassembled WGS sequence"/>
</dbReference>